<feature type="domain" description="VOC" evidence="2">
    <location>
        <begin position="154"/>
        <end position="270"/>
    </location>
</feature>
<organism evidence="3 4">
    <name type="scientific">Natronoglomus mannanivorans</name>
    <dbReference type="NCBI Taxonomy" id="2979990"/>
    <lineage>
        <taxon>Archaea</taxon>
        <taxon>Methanobacteriati</taxon>
        <taxon>Methanobacteriota</taxon>
        <taxon>Stenosarchaea group</taxon>
        <taxon>Halobacteria</taxon>
        <taxon>Halobacteriales</taxon>
        <taxon>Natrialbaceae</taxon>
        <taxon>Natronoglomus</taxon>
    </lineage>
</organism>
<evidence type="ECO:0000313" key="3">
    <source>
        <dbReference type="EMBL" id="MCU4743535.1"/>
    </source>
</evidence>
<dbReference type="RefSeq" id="WP_338005354.1">
    <property type="nucleotide sequence ID" value="NZ_JAOPKA010000016.1"/>
</dbReference>
<proteinExistence type="predicted"/>
<dbReference type="EMBL" id="JAOPKA010000016">
    <property type="protein sequence ID" value="MCU4743535.1"/>
    <property type="molecule type" value="Genomic_DNA"/>
</dbReference>
<feature type="region of interest" description="Disordered" evidence="1">
    <location>
        <begin position="271"/>
        <end position="309"/>
    </location>
</feature>
<evidence type="ECO:0000256" key="1">
    <source>
        <dbReference type="SAM" id="MobiDB-lite"/>
    </source>
</evidence>
<name>A0AAP2Z289_9EURY</name>
<dbReference type="Gene3D" id="3.10.180.10">
    <property type="entry name" value="2,3-Dihydroxybiphenyl 1,2-Dioxygenase, domain 1"/>
    <property type="match status" value="2"/>
</dbReference>
<dbReference type="PANTHER" id="PTHR36110">
    <property type="entry name" value="RING-CLEAVING DIOXYGENASE MHQE-RELATED"/>
    <property type="match status" value="1"/>
</dbReference>
<dbReference type="Pfam" id="PF00903">
    <property type="entry name" value="Glyoxalase"/>
    <property type="match status" value="2"/>
</dbReference>
<dbReference type="InterPro" id="IPR004360">
    <property type="entry name" value="Glyas_Fos-R_dOase_dom"/>
</dbReference>
<dbReference type="InterPro" id="IPR037523">
    <property type="entry name" value="VOC_core"/>
</dbReference>
<dbReference type="PROSITE" id="PS51819">
    <property type="entry name" value="VOC"/>
    <property type="match status" value="2"/>
</dbReference>
<reference evidence="3" key="1">
    <citation type="submission" date="2022-09" db="EMBL/GenBank/DDBJ databases">
        <title>Enrichment on poylsaccharides allowed isolation of novel metabolic and taxonomic groups of Haloarchaea.</title>
        <authorList>
            <person name="Sorokin D.Y."/>
            <person name="Elcheninov A.G."/>
            <person name="Khizhniak T.V."/>
            <person name="Kolganova T.V."/>
            <person name="Kublanov I.V."/>
        </authorList>
    </citation>
    <scope>NUCLEOTIDE SEQUENCE</scope>
    <source>
        <strain evidence="3">AArc-xg1-1</strain>
    </source>
</reference>
<dbReference type="InterPro" id="IPR052537">
    <property type="entry name" value="Extradiol_RC_dioxygenase"/>
</dbReference>
<comment type="caution">
    <text evidence="3">The sequence shown here is derived from an EMBL/GenBank/DDBJ whole genome shotgun (WGS) entry which is preliminary data.</text>
</comment>
<evidence type="ECO:0000259" key="2">
    <source>
        <dbReference type="PROSITE" id="PS51819"/>
    </source>
</evidence>
<evidence type="ECO:0000313" key="4">
    <source>
        <dbReference type="Proteomes" id="UP001321018"/>
    </source>
</evidence>
<feature type="domain" description="VOC" evidence="2">
    <location>
        <begin position="7"/>
        <end position="134"/>
    </location>
</feature>
<dbReference type="AlphaFoldDB" id="A0AAP2Z289"/>
<dbReference type="SUPFAM" id="SSF54593">
    <property type="entry name" value="Glyoxalase/Bleomycin resistance protein/Dihydroxybiphenyl dioxygenase"/>
    <property type="match status" value="1"/>
</dbReference>
<sequence>MLTDTPGIHHVTAVVGDAQRNVDFYAGTLGLRFLLRTVNQEDKFAYHLYYGDETGTPGTILTCFPYPHEDDGRIGVPQIQTVAFVVPETAIDDWLERLAGDDSVRDVTGPLERFDERVIRFRDPDGTRLELVTGDSPVEPWADGPVPEDVAIRGLHGVTLCSANSYATASVLETLGFELVDQEGDRVRYRAPGDRATVVDLLDRDGSYGRGGPGTIHHVAVRVGGVDQLYEWHELFREREYDVSRVKDRHYFHSLYVREPGGILFELATDPRPRLQNESGSDTESDDTADEGRSGLVDNSDAISSETLELPPWFEEDREMIESQLPPVFVPESTVDS</sequence>
<accession>A0AAP2Z289</accession>
<protein>
    <submittedName>
        <fullName evidence="3">VOC family protein</fullName>
    </submittedName>
</protein>
<gene>
    <name evidence="3" type="ORF">OB960_19300</name>
</gene>
<dbReference type="InterPro" id="IPR029068">
    <property type="entry name" value="Glyas_Bleomycin-R_OHBP_Dase"/>
</dbReference>
<dbReference type="PANTHER" id="PTHR36110:SF4">
    <property type="entry name" value="RING-CLEAVING DIOXYGENASE MHQA-RELATED"/>
    <property type="match status" value="1"/>
</dbReference>
<dbReference type="Proteomes" id="UP001321018">
    <property type="component" value="Unassembled WGS sequence"/>
</dbReference>